<dbReference type="GO" id="GO:0008203">
    <property type="term" value="P:cholesterol metabolic process"/>
    <property type="evidence" value="ECO:0007669"/>
    <property type="project" value="UniProtKB-KW"/>
</dbReference>
<dbReference type="GO" id="GO:0006508">
    <property type="term" value="P:proteolysis"/>
    <property type="evidence" value="ECO:0007669"/>
    <property type="project" value="UniProtKB-KW"/>
</dbReference>
<evidence type="ECO:0000256" key="21">
    <source>
        <dbReference type="ARBA" id="ARBA00023180"/>
    </source>
</evidence>
<keyword evidence="7 27" id="KW-0645">Protease</keyword>
<dbReference type="InterPro" id="IPR057032">
    <property type="entry name" value="MBTPS1_4th"/>
</dbReference>
<keyword evidence="19" id="KW-0865">Zymogen</keyword>
<keyword evidence="14" id="KW-0106">Calcium</keyword>
<evidence type="ECO:0000256" key="14">
    <source>
        <dbReference type="ARBA" id="ARBA00022837"/>
    </source>
</evidence>
<dbReference type="GO" id="GO:0005789">
    <property type="term" value="C:endoplasmic reticulum membrane"/>
    <property type="evidence" value="ECO:0007669"/>
    <property type="project" value="UniProtKB-SubCell"/>
</dbReference>
<dbReference type="GO" id="GO:0004252">
    <property type="term" value="F:serine-type endopeptidase activity"/>
    <property type="evidence" value="ECO:0007669"/>
    <property type="project" value="UniProtKB-UniRule"/>
</dbReference>
<dbReference type="InterPro" id="IPR000209">
    <property type="entry name" value="Peptidase_S8/S53_dom"/>
</dbReference>
<feature type="domain" description="MBTPS1 fourth" evidence="32">
    <location>
        <begin position="624"/>
        <end position="650"/>
    </location>
</feature>
<reference evidence="34 35" key="1">
    <citation type="journal article" date="2023" name="BMC Biol.">
        <title>The compact genome of the sponge Oopsacas minuta (Hexactinellida) is lacking key metazoan core genes.</title>
        <authorList>
            <person name="Santini S."/>
            <person name="Schenkelaars Q."/>
            <person name="Jourda C."/>
            <person name="Duchesne M."/>
            <person name="Belahbib H."/>
            <person name="Rocher C."/>
            <person name="Selva M."/>
            <person name="Riesgo A."/>
            <person name="Vervoort M."/>
            <person name="Leys S.P."/>
            <person name="Kodjabachian L."/>
            <person name="Le Bivic A."/>
            <person name="Borchiellini C."/>
            <person name="Claverie J.M."/>
            <person name="Renard E."/>
        </authorList>
    </citation>
    <scope>NUCLEOTIDE SEQUENCE [LARGE SCALE GENOMIC DNA]</scope>
    <source>
        <strain evidence="34">SPO-2</strain>
    </source>
</reference>
<comment type="catalytic activity">
    <reaction evidence="23">
        <text>Processes precursors containing basic and hydrophobic/aliphatic residues at P4 and P2, respectively, with a relatively relaxed acceptance of amino acids at P1 and P3.</text>
        <dbReference type="EC" id="3.4.21.112"/>
    </reaction>
</comment>
<evidence type="ECO:0000256" key="12">
    <source>
        <dbReference type="ARBA" id="ARBA00022824"/>
    </source>
</evidence>
<keyword evidence="8" id="KW-0812">Transmembrane</keyword>
<feature type="domain" description="Membrane-bound transcription factor site-1 protease-like N-terminal" evidence="31">
    <location>
        <begin position="30"/>
        <end position="115"/>
    </location>
</feature>
<evidence type="ECO:0000256" key="15">
    <source>
        <dbReference type="ARBA" id="ARBA00022989"/>
    </source>
</evidence>
<feature type="active site" description="Charge relay system" evidence="27">
    <location>
        <position position="253"/>
    </location>
</feature>
<evidence type="ECO:0000256" key="20">
    <source>
        <dbReference type="ARBA" id="ARBA00023166"/>
    </source>
</evidence>
<evidence type="ECO:0000256" key="4">
    <source>
        <dbReference type="ARBA" id="ARBA00011073"/>
    </source>
</evidence>
<evidence type="ECO:0000256" key="1">
    <source>
        <dbReference type="ARBA" id="ARBA00001913"/>
    </source>
</evidence>
<evidence type="ECO:0000256" key="24">
    <source>
        <dbReference type="ARBA" id="ARBA00066596"/>
    </source>
</evidence>
<evidence type="ECO:0000256" key="13">
    <source>
        <dbReference type="ARBA" id="ARBA00022825"/>
    </source>
</evidence>
<evidence type="ECO:0000256" key="6">
    <source>
        <dbReference type="ARBA" id="ARBA00022553"/>
    </source>
</evidence>
<keyword evidence="9 29" id="KW-0732">Signal</keyword>
<dbReference type="InterPro" id="IPR036852">
    <property type="entry name" value="Peptidase_S8/S53_dom_sf"/>
</dbReference>
<evidence type="ECO:0000256" key="16">
    <source>
        <dbReference type="ARBA" id="ARBA00023034"/>
    </source>
</evidence>
<keyword evidence="6" id="KW-0597">Phosphoprotein</keyword>
<feature type="active site" description="Charge relay system" evidence="27">
    <location>
        <position position="419"/>
    </location>
</feature>
<protein>
    <recommendedName>
        <fullName evidence="25">Membrane-bound transcription factor site-1 protease</fullName>
        <ecNumber evidence="24">3.4.21.112</ecNumber>
    </recommendedName>
    <alternativeName>
        <fullName evidence="26">Endopeptidase S1P</fullName>
    </alternativeName>
</protein>
<dbReference type="InterPro" id="IPR022398">
    <property type="entry name" value="Peptidase_S8_His-AS"/>
</dbReference>
<evidence type="ECO:0000256" key="5">
    <source>
        <dbReference type="ARBA" id="ARBA00022548"/>
    </source>
</evidence>
<evidence type="ECO:0000256" key="29">
    <source>
        <dbReference type="SAM" id="SignalP"/>
    </source>
</evidence>
<evidence type="ECO:0000256" key="8">
    <source>
        <dbReference type="ARBA" id="ARBA00022692"/>
    </source>
</evidence>
<evidence type="ECO:0000256" key="2">
    <source>
        <dbReference type="ARBA" id="ARBA00004115"/>
    </source>
</evidence>
<dbReference type="PROSITE" id="PS51892">
    <property type="entry name" value="SUBTILASE"/>
    <property type="match status" value="1"/>
</dbReference>
<dbReference type="AlphaFoldDB" id="A0AAV7JGB6"/>
<evidence type="ECO:0000256" key="28">
    <source>
        <dbReference type="SAM" id="MobiDB-lite"/>
    </source>
</evidence>
<dbReference type="PROSITE" id="PS00137">
    <property type="entry name" value="SUBTILASE_HIS"/>
    <property type="match status" value="1"/>
</dbReference>
<dbReference type="EC" id="3.4.21.112" evidence="24"/>
<dbReference type="PRINTS" id="PR00723">
    <property type="entry name" value="SUBTILISIN"/>
</dbReference>
<keyword evidence="16" id="KW-0333">Golgi apparatus</keyword>
<keyword evidence="35" id="KW-1185">Reference proteome</keyword>
<dbReference type="PROSITE" id="PS00138">
    <property type="entry name" value="SUBTILASE_SER"/>
    <property type="match status" value="1"/>
</dbReference>
<evidence type="ECO:0000256" key="11">
    <source>
        <dbReference type="ARBA" id="ARBA00022813"/>
    </source>
</evidence>
<feature type="active site" description="Charge relay system" evidence="27">
    <location>
        <position position="222"/>
    </location>
</feature>
<gene>
    <name evidence="34" type="ORF">LOD99_8369</name>
</gene>
<dbReference type="Pfam" id="PF23001">
    <property type="entry name" value="MBTP1_N"/>
    <property type="match status" value="1"/>
</dbReference>
<evidence type="ECO:0000256" key="27">
    <source>
        <dbReference type="PROSITE-ProRule" id="PRU01240"/>
    </source>
</evidence>
<dbReference type="FunFam" id="3.40.50.200:FF:000008">
    <property type="entry name" value="Membrane-bound transcription factor site-1 protease preproprotein"/>
    <property type="match status" value="1"/>
</dbReference>
<accession>A0AAV7JGB6</accession>
<dbReference type="EMBL" id="JAKMXF010000335">
    <property type="protein sequence ID" value="KAI6647908.1"/>
    <property type="molecule type" value="Genomic_DNA"/>
</dbReference>
<dbReference type="InterPro" id="IPR023828">
    <property type="entry name" value="Peptidase_S8_Ser-AS"/>
</dbReference>
<keyword evidence="13 27" id="KW-0720">Serine protease</keyword>
<dbReference type="Pfam" id="PF23094">
    <property type="entry name" value="MBTPS1_3rd"/>
    <property type="match status" value="1"/>
</dbReference>
<keyword evidence="12" id="KW-0256">Endoplasmic reticulum</keyword>
<evidence type="ECO:0000256" key="7">
    <source>
        <dbReference type="ARBA" id="ARBA00022670"/>
    </source>
</evidence>
<name>A0AAV7JGB6_9METZ</name>
<dbReference type="InterPro" id="IPR055143">
    <property type="entry name" value="MBTP1_N"/>
</dbReference>
<dbReference type="SUPFAM" id="SSF52743">
    <property type="entry name" value="Subtilisin-like"/>
    <property type="match status" value="1"/>
</dbReference>
<dbReference type="PANTHER" id="PTHR43806">
    <property type="entry name" value="PEPTIDASE S8"/>
    <property type="match status" value="1"/>
</dbReference>
<keyword evidence="5" id="KW-0153">Cholesterol metabolism</keyword>
<comment type="subcellular location">
    <subcellularLocation>
        <location evidence="2">Endoplasmic reticulum membrane</location>
        <topology evidence="2">Single-pass type I membrane protein</topology>
    </subcellularLocation>
    <subcellularLocation>
        <location evidence="3">Golgi apparatus membrane</location>
        <topology evidence="3">Single-pass membrane protein</topology>
    </subcellularLocation>
</comment>
<evidence type="ECO:0000259" key="31">
    <source>
        <dbReference type="Pfam" id="PF23001"/>
    </source>
</evidence>
<dbReference type="Pfam" id="PF23090">
    <property type="entry name" value="MBTPS1_4th"/>
    <property type="match status" value="2"/>
</dbReference>
<keyword evidence="18" id="KW-0472">Membrane</keyword>
<organism evidence="34 35">
    <name type="scientific">Oopsacas minuta</name>
    <dbReference type="NCBI Taxonomy" id="111878"/>
    <lineage>
        <taxon>Eukaryota</taxon>
        <taxon>Metazoa</taxon>
        <taxon>Porifera</taxon>
        <taxon>Hexactinellida</taxon>
        <taxon>Hexasterophora</taxon>
        <taxon>Lyssacinosida</taxon>
        <taxon>Leucopsacidae</taxon>
        <taxon>Oopsacas</taxon>
    </lineage>
</organism>
<comment type="similarity">
    <text evidence="4 27">Belongs to the peptidase S8 family.</text>
</comment>
<dbReference type="Pfam" id="PF00082">
    <property type="entry name" value="Peptidase_S8"/>
    <property type="match status" value="1"/>
</dbReference>
<evidence type="ECO:0000256" key="10">
    <source>
        <dbReference type="ARBA" id="ARBA00022801"/>
    </source>
</evidence>
<evidence type="ECO:0000256" key="17">
    <source>
        <dbReference type="ARBA" id="ARBA00023098"/>
    </source>
</evidence>
<evidence type="ECO:0000256" key="22">
    <source>
        <dbReference type="ARBA" id="ARBA00023221"/>
    </source>
</evidence>
<feature type="chain" id="PRO_5043764902" description="Membrane-bound transcription factor site-1 protease" evidence="29">
    <location>
        <begin position="18"/>
        <end position="793"/>
    </location>
</feature>
<dbReference type="InterPro" id="IPR057060">
    <property type="entry name" value="MBTPS1_3rd"/>
</dbReference>
<proteinExistence type="inferred from homology"/>
<feature type="region of interest" description="Disordered" evidence="28">
    <location>
        <begin position="655"/>
        <end position="678"/>
    </location>
</feature>
<comment type="cofactor">
    <cofactor evidence="1">
        <name>Ca(2+)</name>
        <dbReference type="ChEBI" id="CHEBI:29108"/>
    </cofactor>
</comment>
<evidence type="ECO:0000256" key="18">
    <source>
        <dbReference type="ARBA" id="ARBA00023136"/>
    </source>
</evidence>
<keyword evidence="21" id="KW-0325">Glycoprotein</keyword>
<evidence type="ECO:0000256" key="26">
    <source>
        <dbReference type="ARBA" id="ARBA00081324"/>
    </source>
</evidence>
<evidence type="ECO:0000259" key="33">
    <source>
        <dbReference type="Pfam" id="PF23094"/>
    </source>
</evidence>
<evidence type="ECO:0000256" key="19">
    <source>
        <dbReference type="ARBA" id="ARBA00023145"/>
    </source>
</evidence>
<feature type="domain" description="Peptidase S8/S53" evidence="30">
    <location>
        <begin position="213"/>
        <end position="468"/>
    </location>
</feature>
<dbReference type="InterPro" id="IPR050131">
    <property type="entry name" value="Peptidase_S8_subtilisin-like"/>
</dbReference>
<evidence type="ECO:0000313" key="34">
    <source>
        <dbReference type="EMBL" id="KAI6647908.1"/>
    </source>
</evidence>
<feature type="domain" description="MBTPS1 third" evidence="33">
    <location>
        <begin position="489"/>
        <end position="623"/>
    </location>
</feature>
<dbReference type="Proteomes" id="UP001165289">
    <property type="component" value="Unassembled WGS sequence"/>
</dbReference>
<dbReference type="InterPro" id="IPR015500">
    <property type="entry name" value="Peptidase_S8_subtilisin-rel"/>
</dbReference>
<keyword evidence="22" id="KW-0753">Steroid metabolism</keyword>
<keyword evidence="20" id="KW-1207">Sterol metabolism</keyword>
<feature type="domain" description="MBTPS1 fourth" evidence="32">
    <location>
        <begin position="677"/>
        <end position="763"/>
    </location>
</feature>
<feature type="signal peptide" evidence="29">
    <location>
        <begin position="1"/>
        <end position="17"/>
    </location>
</feature>
<evidence type="ECO:0000256" key="25">
    <source>
        <dbReference type="ARBA" id="ARBA00067283"/>
    </source>
</evidence>
<keyword evidence="10 27" id="KW-0378">Hydrolase</keyword>
<evidence type="ECO:0000256" key="3">
    <source>
        <dbReference type="ARBA" id="ARBA00004194"/>
    </source>
</evidence>
<evidence type="ECO:0000256" key="23">
    <source>
        <dbReference type="ARBA" id="ARBA00050826"/>
    </source>
</evidence>
<evidence type="ECO:0000256" key="9">
    <source>
        <dbReference type="ARBA" id="ARBA00022729"/>
    </source>
</evidence>
<dbReference type="GO" id="GO:0000139">
    <property type="term" value="C:Golgi membrane"/>
    <property type="evidence" value="ECO:0007669"/>
    <property type="project" value="UniProtKB-SubCell"/>
</dbReference>
<keyword evidence="15" id="KW-1133">Transmembrane helix</keyword>
<dbReference type="Gene3D" id="3.40.50.200">
    <property type="entry name" value="Peptidase S8/S53 domain"/>
    <property type="match status" value="1"/>
</dbReference>
<keyword evidence="17" id="KW-0443">Lipid metabolism</keyword>
<comment type="caution">
    <text evidence="34">The sequence shown here is derived from an EMBL/GenBank/DDBJ whole genome shotgun (WGS) entry which is preliminary data.</text>
</comment>
<sequence length="793" mass="88737">MPTLLLITTFLLTLCVANVFSILPTIQVSVIETEYIVSFTNFYSEEKRSSILSEALTGLSENLTWREIPRNNPGLSYPSDFSVIELSHGKIREKFEVFQVQLNSHELIRSVSPQKKFTRKNLNFAQSSIQKDPKLLCTDGHEDFIQNFTRSESADPVATNQLRKHLGYNSKNVYSDRRESQRFALGRRLMRVIPTQLTSAVDADVLWSRGITGKGVKVAVFDTGLGRKHPHFRNIIERTDWTDEGNPNDVLGHGTFVAGVIASQSPECLGLAPDAELYLFRVFTDEQVSYTSWFLDAFNYAMHSKVNVLNLSIGGPDFLDQPFVDKVWELSANNVILVSAIGNDGPLYGTLNNPADQMDVIGVGGVDFENRIAPFSSRGMTTWELPGGYGRLKPDLVAYGSSVRGSGMYGGCKTLSGTSVSSPVVAGAVALLTSAVETYKVNPASVKQALIESANKIPNANMFEQGHGKLNLLHAYQLLSNYKPHVSFSPAYLDTTECPYMWPYCAQPLFHTSIPLTVNVTVLNGMGVVGNFVKKPVWQPVSSENGDKLDVSISYSNKLWPWSGWMAVRVRVSKPVEEEIVVRGQITAIISSPTQKHSTGSDTEQTTLTNTITFPINMRIVPTPPREKRILWDQFHNLRYPGGYFPRDTLYPMLGTHQKGPHNQGGEKHEEHGAPSQQQPLDWHADHVHTNFRELWLHLRQLDYYVDVLGEPYTCFDAGDYGTLMIVDTEDEFYSEEIEKLYNDVTVKGLNVIVLADWYNVEVSLLFTILSFVCIYDIYTLALINSTIRPSIC</sequence>
<evidence type="ECO:0000259" key="30">
    <source>
        <dbReference type="Pfam" id="PF00082"/>
    </source>
</evidence>
<evidence type="ECO:0000313" key="35">
    <source>
        <dbReference type="Proteomes" id="UP001165289"/>
    </source>
</evidence>
<evidence type="ECO:0000259" key="32">
    <source>
        <dbReference type="Pfam" id="PF23090"/>
    </source>
</evidence>
<dbReference type="PANTHER" id="PTHR43806:SF7">
    <property type="entry name" value="MEMBRANE-BOUND TRANSCRIPTION FACTOR SITE-1 PROTEASE"/>
    <property type="match status" value="1"/>
</dbReference>
<keyword evidence="11" id="KW-0068">Autocatalytic cleavage</keyword>